<dbReference type="Proteomes" id="UP000256873">
    <property type="component" value="Unassembled WGS sequence"/>
</dbReference>
<gene>
    <name evidence="2" type="ORF">DWQ54_07325</name>
</gene>
<organism evidence="2 3">
    <name type="scientific">Microcystis flos-aquae TF09</name>
    <dbReference type="NCBI Taxonomy" id="2060473"/>
    <lineage>
        <taxon>Bacteria</taxon>
        <taxon>Bacillati</taxon>
        <taxon>Cyanobacteriota</taxon>
        <taxon>Cyanophyceae</taxon>
        <taxon>Oscillatoriophycideae</taxon>
        <taxon>Chroococcales</taxon>
        <taxon>Microcystaceae</taxon>
        <taxon>Microcystis</taxon>
    </lineage>
</organism>
<evidence type="ECO:0000313" key="3">
    <source>
        <dbReference type="Proteomes" id="UP000256873"/>
    </source>
</evidence>
<protein>
    <submittedName>
        <fullName evidence="2">Uncharacterized protein</fullName>
    </submittedName>
</protein>
<sequence length="62" mass="7060">MSIAEKTDRSHYQLSVISYQLSDVSYQFTHYCLLKKGSPPPHFPNSPLPQFPTSPLPHFPNS</sequence>
<accession>A0A3E0L7I9</accession>
<evidence type="ECO:0000256" key="1">
    <source>
        <dbReference type="SAM" id="MobiDB-lite"/>
    </source>
</evidence>
<dbReference type="AlphaFoldDB" id="A0A3E0L7I9"/>
<evidence type="ECO:0000313" key="2">
    <source>
        <dbReference type="EMBL" id="REJ43471.1"/>
    </source>
</evidence>
<feature type="region of interest" description="Disordered" evidence="1">
    <location>
        <begin position="43"/>
        <end position="62"/>
    </location>
</feature>
<name>A0A3E0L7I9_9CHRO</name>
<dbReference type="EMBL" id="QQWC01000002">
    <property type="protein sequence ID" value="REJ43471.1"/>
    <property type="molecule type" value="Genomic_DNA"/>
</dbReference>
<proteinExistence type="predicted"/>
<comment type="caution">
    <text evidence="2">The sequence shown here is derived from an EMBL/GenBank/DDBJ whole genome shotgun (WGS) entry which is preliminary data.</text>
</comment>
<reference evidence="2 3" key="1">
    <citation type="submission" date="2017-10" db="EMBL/GenBank/DDBJ databases">
        <title>A large-scale comparative metagenomic study reveals the eutrophication-driven functional interactions in six Microcystis-epibionts communities.</title>
        <authorList>
            <person name="Li Q."/>
            <person name="Lin F."/>
        </authorList>
    </citation>
    <scope>NUCLEOTIDE SEQUENCE [LARGE SCALE GENOMIC DNA]</scope>
    <source>
        <strain evidence="2">TF09</strain>
    </source>
</reference>